<proteinExistence type="inferred from homology"/>
<accession>M5U3T6</accession>
<evidence type="ECO:0000256" key="1">
    <source>
        <dbReference type="ARBA" id="ARBA00010641"/>
    </source>
</evidence>
<dbReference type="PANTHER" id="PTHR43133">
    <property type="entry name" value="RNA POLYMERASE ECF-TYPE SIGMA FACTO"/>
    <property type="match status" value="1"/>
</dbReference>
<dbReference type="InterPro" id="IPR007627">
    <property type="entry name" value="RNA_pol_sigma70_r2"/>
</dbReference>
<dbReference type="Pfam" id="PF04542">
    <property type="entry name" value="Sigma70_r2"/>
    <property type="match status" value="1"/>
</dbReference>
<dbReference type="InterPro" id="IPR014284">
    <property type="entry name" value="RNA_pol_sigma-70_dom"/>
</dbReference>
<evidence type="ECO:0000256" key="3">
    <source>
        <dbReference type="ARBA" id="ARBA00023082"/>
    </source>
</evidence>
<evidence type="ECO:0000259" key="6">
    <source>
        <dbReference type="Pfam" id="PF04542"/>
    </source>
</evidence>
<dbReference type="GO" id="GO:0016987">
    <property type="term" value="F:sigma factor activity"/>
    <property type="evidence" value="ECO:0007669"/>
    <property type="project" value="UniProtKB-KW"/>
</dbReference>
<dbReference type="NCBIfam" id="TIGR02937">
    <property type="entry name" value="sigma70-ECF"/>
    <property type="match status" value="1"/>
</dbReference>
<feature type="domain" description="RNA polymerase sigma factor 70 region 4 type 2" evidence="7">
    <location>
        <begin position="142"/>
        <end position="185"/>
    </location>
</feature>
<evidence type="ECO:0000313" key="9">
    <source>
        <dbReference type="Proteomes" id="UP000011885"/>
    </source>
</evidence>
<dbReference type="PANTHER" id="PTHR43133:SF8">
    <property type="entry name" value="RNA POLYMERASE SIGMA FACTOR HI_1459-RELATED"/>
    <property type="match status" value="1"/>
</dbReference>
<reference evidence="8 9" key="1">
    <citation type="journal article" date="2013" name="Mar. Genomics">
        <title>Expression of sulfatases in Rhodopirellula baltica and the diversity of sulfatases in the genus Rhodopirellula.</title>
        <authorList>
            <person name="Wegner C.E."/>
            <person name="Richter-Heitmann T."/>
            <person name="Klindworth A."/>
            <person name="Klockow C."/>
            <person name="Richter M."/>
            <person name="Achstetter T."/>
            <person name="Glockner F.O."/>
            <person name="Harder J."/>
        </authorList>
    </citation>
    <scope>NUCLEOTIDE SEQUENCE [LARGE SCALE GENOMIC DNA]</scope>
    <source>
        <strain evidence="8 9">SM41</strain>
    </source>
</reference>
<gene>
    <name evidence="8" type="ORF">RSSM_02638</name>
</gene>
<dbReference type="OrthoDB" id="9780326at2"/>
<sequence>MTTENADTDDWVRRLSSSGPERDDAIAELTQLLVRGLSRSMANRYGNLVQPEDVVQDALLKILDSLETFAGRSRFTTWAMTIATRVAISEMRRKRYQDVSLDSITSDDNLSLDIATDPSTPGETQIDRANVLSTLQELIQTELSAKQREAIQALLGGLPVEEIARRTGSNRNAVYKLIHDARVRLKSGLERAGVIAEDFNAIFA</sequence>
<name>M5U3T6_9BACT</name>
<comment type="similarity">
    <text evidence="1">Belongs to the sigma-70 factor family. ECF subfamily.</text>
</comment>
<feature type="domain" description="RNA polymerase sigma-70 region 2" evidence="6">
    <location>
        <begin position="33"/>
        <end position="95"/>
    </location>
</feature>
<dbReference type="InterPro" id="IPR013249">
    <property type="entry name" value="RNA_pol_sigma70_r4_t2"/>
</dbReference>
<dbReference type="InterPro" id="IPR039425">
    <property type="entry name" value="RNA_pol_sigma-70-like"/>
</dbReference>
<keyword evidence="5" id="KW-0804">Transcription</keyword>
<dbReference type="GO" id="GO:0006352">
    <property type="term" value="P:DNA-templated transcription initiation"/>
    <property type="evidence" value="ECO:0007669"/>
    <property type="project" value="InterPro"/>
</dbReference>
<evidence type="ECO:0000256" key="5">
    <source>
        <dbReference type="ARBA" id="ARBA00023163"/>
    </source>
</evidence>
<dbReference type="SUPFAM" id="SSF88659">
    <property type="entry name" value="Sigma3 and sigma4 domains of RNA polymerase sigma factors"/>
    <property type="match status" value="1"/>
</dbReference>
<dbReference type="Proteomes" id="UP000011885">
    <property type="component" value="Unassembled WGS sequence"/>
</dbReference>
<keyword evidence="9" id="KW-1185">Reference proteome</keyword>
<protein>
    <submittedName>
        <fullName evidence="8">RNA polymerase, sigma-24 subunit, ECF subfamily</fullName>
    </submittedName>
</protein>
<dbReference type="InterPro" id="IPR036388">
    <property type="entry name" value="WH-like_DNA-bd_sf"/>
</dbReference>
<dbReference type="InterPro" id="IPR013325">
    <property type="entry name" value="RNA_pol_sigma_r2"/>
</dbReference>
<comment type="caution">
    <text evidence="8">The sequence shown here is derived from an EMBL/GenBank/DDBJ whole genome shotgun (WGS) entry which is preliminary data.</text>
</comment>
<dbReference type="Gene3D" id="1.10.10.10">
    <property type="entry name" value="Winged helix-like DNA-binding domain superfamily/Winged helix DNA-binding domain"/>
    <property type="match status" value="1"/>
</dbReference>
<dbReference type="Gene3D" id="1.10.1740.10">
    <property type="match status" value="1"/>
</dbReference>
<dbReference type="EMBL" id="ANOH01000185">
    <property type="protein sequence ID" value="EMI55929.1"/>
    <property type="molecule type" value="Genomic_DNA"/>
</dbReference>
<dbReference type="InterPro" id="IPR013324">
    <property type="entry name" value="RNA_pol_sigma_r3/r4-like"/>
</dbReference>
<evidence type="ECO:0000256" key="2">
    <source>
        <dbReference type="ARBA" id="ARBA00023015"/>
    </source>
</evidence>
<dbReference type="RefSeq" id="WP_008678637.1">
    <property type="nucleotide sequence ID" value="NZ_ANOH01000185.1"/>
</dbReference>
<dbReference type="GO" id="GO:0003677">
    <property type="term" value="F:DNA binding"/>
    <property type="evidence" value="ECO:0007669"/>
    <property type="project" value="UniProtKB-KW"/>
</dbReference>
<evidence type="ECO:0000256" key="4">
    <source>
        <dbReference type="ARBA" id="ARBA00023125"/>
    </source>
</evidence>
<keyword evidence="4" id="KW-0238">DNA-binding</keyword>
<dbReference type="Pfam" id="PF08281">
    <property type="entry name" value="Sigma70_r4_2"/>
    <property type="match status" value="1"/>
</dbReference>
<organism evidence="8 9">
    <name type="scientific">Rhodopirellula sallentina SM41</name>
    <dbReference type="NCBI Taxonomy" id="1263870"/>
    <lineage>
        <taxon>Bacteria</taxon>
        <taxon>Pseudomonadati</taxon>
        <taxon>Planctomycetota</taxon>
        <taxon>Planctomycetia</taxon>
        <taxon>Pirellulales</taxon>
        <taxon>Pirellulaceae</taxon>
        <taxon>Rhodopirellula</taxon>
    </lineage>
</organism>
<evidence type="ECO:0000313" key="8">
    <source>
        <dbReference type="EMBL" id="EMI55929.1"/>
    </source>
</evidence>
<evidence type="ECO:0000259" key="7">
    <source>
        <dbReference type="Pfam" id="PF08281"/>
    </source>
</evidence>
<dbReference type="AlphaFoldDB" id="M5U3T6"/>
<keyword evidence="3" id="KW-0731">Sigma factor</keyword>
<dbReference type="PATRIC" id="fig|1263870.3.peg.2807"/>
<keyword evidence="2" id="KW-0805">Transcription regulation</keyword>
<dbReference type="SUPFAM" id="SSF88946">
    <property type="entry name" value="Sigma2 domain of RNA polymerase sigma factors"/>
    <property type="match status" value="1"/>
</dbReference>